<dbReference type="PANTHER" id="PTHR45436">
    <property type="entry name" value="SENSOR HISTIDINE KINASE YKOH"/>
    <property type="match status" value="1"/>
</dbReference>
<dbReference type="CDD" id="cd00082">
    <property type="entry name" value="HisKA"/>
    <property type="match status" value="1"/>
</dbReference>
<feature type="domain" description="Histidine kinase" evidence="12">
    <location>
        <begin position="251"/>
        <end position="474"/>
    </location>
</feature>
<dbReference type="GO" id="GO:0005886">
    <property type="term" value="C:plasma membrane"/>
    <property type="evidence" value="ECO:0007669"/>
    <property type="project" value="TreeGrafter"/>
</dbReference>
<evidence type="ECO:0000256" key="7">
    <source>
        <dbReference type="ARBA" id="ARBA00022777"/>
    </source>
</evidence>
<dbReference type="Proteomes" id="UP000068250">
    <property type="component" value="Chromosome I"/>
</dbReference>
<evidence type="ECO:0000259" key="12">
    <source>
        <dbReference type="PROSITE" id="PS50109"/>
    </source>
</evidence>
<evidence type="ECO:0000313" key="14">
    <source>
        <dbReference type="EMBL" id="CEF57020.1"/>
    </source>
</evidence>
<keyword evidence="7 14" id="KW-0418">Kinase</keyword>
<dbReference type="GO" id="GO:0000155">
    <property type="term" value="F:phosphorelay sensor kinase activity"/>
    <property type="evidence" value="ECO:0007669"/>
    <property type="project" value="InterPro"/>
</dbReference>
<evidence type="ECO:0000256" key="1">
    <source>
        <dbReference type="ARBA" id="ARBA00000085"/>
    </source>
</evidence>
<dbReference type="EC" id="2.7.13.3" evidence="3"/>
<dbReference type="SMART" id="SM00388">
    <property type="entry name" value="HisKA"/>
    <property type="match status" value="1"/>
</dbReference>
<dbReference type="Pfam" id="PF02518">
    <property type="entry name" value="HATPase_c"/>
    <property type="match status" value="1"/>
</dbReference>
<dbReference type="SUPFAM" id="SSF55874">
    <property type="entry name" value="ATPase domain of HSP90 chaperone/DNA topoisomerase II/histidine kinase"/>
    <property type="match status" value="1"/>
</dbReference>
<evidence type="ECO:0000313" key="15">
    <source>
        <dbReference type="Proteomes" id="UP000068250"/>
    </source>
</evidence>
<dbReference type="SMART" id="SM00387">
    <property type="entry name" value="HATPase_c"/>
    <property type="match status" value="1"/>
</dbReference>
<evidence type="ECO:0000256" key="10">
    <source>
        <dbReference type="ARBA" id="ARBA00023136"/>
    </source>
</evidence>
<keyword evidence="4" id="KW-0597">Phosphoprotein</keyword>
<dbReference type="PATRIC" id="fig|431306.5.peg.2406"/>
<dbReference type="CDD" id="cd00075">
    <property type="entry name" value="HATPase"/>
    <property type="match status" value="1"/>
</dbReference>
<dbReference type="InterPro" id="IPR003661">
    <property type="entry name" value="HisK_dim/P_dom"/>
</dbReference>
<dbReference type="Pfam" id="PF00672">
    <property type="entry name" value="HAMP"/>
    <property type="match status" value="1"/>
</dbReference>
<name>A0A0U5BLB5_9PROT</name>
<dbReference type="PANTHER" id="PTHR45436:SF8">
    <property type="entry name" value="HISTIDINE KINASE"/>
    <property type="match status" value="1"/>
</dbReference>
<feature type="transmembrane region" description="Helical" evidence="11">
    <location>
        <begin position="169"/>
        <end position="192"/>
    </location>
</feature>
<evidence type="ECO:0000256" key="6">
    <source>
        <dbReference type="ARBA" id="ARBA00022692"/>
    </source>
</evidence>
<keyword evidence="10 11" id="KW-0472">Membrane</keyword>
<dbReference type="InterPro" id="IPR036890">
    <property type="entry name" value="HATPase_C_sf"/>
</dbReference>
<proteinExistence type="predicted"/>
<dbReference type="CDD" id="cd06225">
    <property type="entry name" value="HAMP"/>
    <property type="match status" value="1"/>
</dbReference>
<gene>
    <name evidence="14" type="ORF">AGA_2329</name>
</gene>
<dbReference type="AlphaFoldDB" id="A0A0U5BLB5"/>
<keyword evidence="8 11" id="KW-1133">Transmembrane helix</keyword>
<reference evidence="15" key="1">
    <citation type="submission" date="2014-09" db="EMBL/GenBank/DDBJ databases">
        <authorList>
            <person name="Illeghems K.G."/>
        </authorList>
    </citation>
    <scope>NUCLEOTIDE SEQUENCE [LARGE SCALE GENOMIC DNA]</scope>
    <source>
        <strain evidence="15">LMG 23848T</strain>
    </source>
</reference>
<dbReference type="STRING" id="431306.AGA_2329"/>
<dbReference type="PROSITE" id="PS50885">
    <property type="entry name" value="HAMP"/>
    <property type="match status" value="1"/>
</dbReference>
<feature type="domain" description="HAMP" evidence="13">
    <location>
        <begin position="190"/>
        <end position="243"/>
    </location>
</feature>
<evidence type="ECO:0000256" key="11">
    <source>
        <dbReference type="SAM" id="Phobius"/>
    </source>
</evidence>
<evidence type="ECO:0000256" key="3">
    <source>
        <dbReference type="ARBA" id="ARBA00012438"/>
    </source>
</evidence>
<dbReference type="Gene3D" id="6.10.340.10">
    <property type="match status" value="1"/>
</dbReference>
<dbReference type="SMART" id="SM00304">
    <property type="entry name" value="HAMP"/>
    <property type="match status" value="1"/>
</dbReference>
<organism evidence="14 15">
    <name type="scientific">Acetobacter ghanensis</name>
    <dbReference type="NCBI Taxonomy" id="431306"/>
    <lineage>
        <taxon>Bacteria</taxon>
        <taxon>Pseudomonadati</taxon>
        <taxon>Pseudomonadota</taxon>
        <taxon>Alphaproteobacteria</taxon>
        <taxon>Acetobacterales</taxon>
        <taxon>Acetobacteraceae</taxon>
        <taxon>Acetobacter</taxon>
    </lineage>
</organism>
<dbReference type="InterPro" id="IPR003594">
    <property type="entry name" value="HATPase_dom"/>
</dbReference>
<dbReference type="InterPro" id="IPR005467">
    <property type="entry name" value="His_kinase_dom"/>
</dbReference>
<dbReference type="PRINTS" id="PR00344">
    <property type="entry name" value="BCTRLSENSOR"/>
</dbReference>
<evidence type="ECO:0000259" key="13">
    <source>
        <dbReference type="PROSITE" id="PS50885"/>
    </source>
</evidence>
<evidence type="ECO:0000256" key="4">
    <source>
        <dbReference type="ARBA" id="ARBA00022553"/>
    </source>
</evidence>
<keyword evidence="6 11" id="KW-0812">Transmembrane</keyword>
<comment type="catalytic activity">
    <reaction evidence="1">
        <text>ATP + protein L-histidine = ADP + protein N-phospho-L-histidine.</text>
        <dbReference type="EC" id="2.7.13.3"/>
    </reaction>
</comment>
<sequence>MSKLQRFMQASFRKALIQSVSLRFGIVYSVLFISSAILFLFFVWWGTVGLLDQRVRHSIALDAHALLTEWTREGAPGLEDLINNRLAQDIDDNALYLLSAPDGKLLAGNLAHWPVRLKNSINWQRLPVLRDGQLKLAQVRIWTLDGDYRLLIGRDISARTQIQRMLTDAMVWTCVMVGLLAIGGGWVVRTLFRRIIHSINRTTLAITQGDMTRRIPVSGTGDELDDVALTINQMLDRITRLMDGVKQVSNSIAHDLRTPIARARAELEDASTHATNEQELRAAIDQAVSNLDNVTGICEALLRIAQIEAGARRSAFATFDLVTTLRDMAELYEAVADEQELKLLTDLPDHLPFWGDQAMFQQALANILDNAIKFSPPHGSIRLSAQECPASKTNEGEQSALIRIQVVDCGIGMNSADIARASERFFRAERARNTPGSGLGLALVQAIVELHGGTLRLSHNNPGLAVTIDVPAIHDFPDGT</sequence>
<evidence type="ECO:0000256" key="8">
    <source>
        <dbReference type="ARBA" id="ARBA00022989"/>
    </source>
</evidence>
<dbReference type="InterPro" id="IPR050428">
    <property type="entry name" value="TCS_sensor_his_kinase"/>
</dbReference>
<dbReference type="PROSITE" id="PS50109">
    <property type="entry name" value="HIS_KIN"/>
    <property type="match status" value="1"/>
</dbReference>
<evidence type="ECO:0000256" key="9">
    <source>
        <dbReference type="ARBA" id="ARBA00023012"/>
    </source>
</evidence>
<evidence type="ECO:0000256" key="5">
    <source>
        <dbReference type="ARBA" id="ARBA00022679"/>
    </source>
</evidence>
<dbReference type="Gene3D" id="1.10.287.130">
    <property type="match status" value="1"/>
</dbReference>
<keyword evidence="9" id="KW-0902">Two-component regulatory system</keyword>
<dbReference type="InterPro" id="IPR036097">
    <property type="entry name" value="HisK_dim/P_sf"/>
</dbReference>
<dbReference type="SUPFAM" id="SSF158472">
    <property type="entry name" value="HAMP domain-like"/>
    <property type="match status" value="1"/>
</dbReference>
<feature type="transmembrane region" description="Helical" evidence="11">
    <location>
        <begin position="20"/>
        <end position="45"/>
    </location>
</feature>
<dbReference type="EMBL" id="LN609302">
    <property type="protein sequence ID" value="CEF57020.1"/>
    <property type="molecule type" value="Genomic_DNA"/>
</dbReference>
<dbReference type="SUPFAM" id="SSF47384">
    <property type="entry name" value="Homodimeric domain of signal transducing histidine kinase"/>
    <property type="match status" value="1"/>
</dbReference>
<protein>
    <recommendedName>
        <fullName evidence="3">histidine kinase</fullName>
        <ecNumber evidence="3">2.7.13.3</ecNumber>
    </recommendedName>
</protein>
<dbReference type="RefSeq" id="WP_059024327.1">
    <property type="nucleotide sequence ID" value="NZ_JBNZCO010000002.1"/>
</dbReference>
<dbReference type="InterPro" id="IPR004358">
    <property type="entry name" value="Sig_transdc_His_kin-like_C"/>
</dbReference>
<evidence type="ECO:0000256" key="2">
    <source>
        <dbReference type="ARBA" id="ARBA00004370"/>
    </source>
</evidence>
<comment type="subcellular location">
    <subcellularLocation>
        <location evidence="2">Membrane</location>
    </subcellularLocation>
</comment>
<accession>A0A0U5BLB5</accession>
<dbReference type="Gene3D" id="3.30.565.10">
    <property type="entry name" value="Histidine kinase-like ATPase, C-terminal domain"/>
    <property type="match status" value="1"/>
</dbReference>
<keyword evidence="5 14" id="KW-0808">Transferase</keyword>
<dbReference type="InterPro" id="IPR003660">
    <property type="entry name" value="HAMP_dom"/>
</dbReference>